<protein>
    <submittedName>
        <fullName evidence="1">Uncharacterized protein</fullName>
    </submittedName>
</protein>
<dbReference type="RefSeq" id="WP_380650632.1">
    <property type="nucleotide sequence ID" value="NZ_JBHRVQ010000001.1"/>
</dbReference>
<dbReference type="EMBL" id="JBHRVQ010000001">
    <property type="protein sequence ID" value="MFC3387122.1"/>
    <property type="molecule type" value="Genomic_DNA"/>
</dbReference>
<dbReference type="Proteomes" id="UP001595637">
    <property type="component" value="Unassembled WGS sequence"/>
</dbReference>
<name>A0ABV7N0N7_9STAP</name>
<evidence type="ECO:0000313" key="2">
    <source>
        <dbReference type="Proteomes" id="UP001595637"/>
    </source>
</evidence>
<gene>
    <name evidence="1" type="ORF">ACFOEO_00685</name>
</gene>
<sequence length="166" mass="17667">MGWEKPHLDAKLVEVVKVTYNEGDTKELDNTIPNDIIMNALPSYYSVSNVTFVGEGYSSVASARTSGLGGADGILRLSGKHQIENSFSANVGVSAPAVNATVSFDVTSSVSRTAVHEIETNGNAYQIDGYTAYNNYAFDVSNIFGVNAGSGNTLQAIGFCYTTYQI</sequence>
<evidence type="ECO:0000313" key="1">
    <source>
        <dbReference type="EMBL" id="MFC3387122.1"/>
    </source>
</evidence>
<comment type="caution">
    <text evidence="1">The sequence shown here is derived from an EMBL/GenBank/DDBJ whole genome shotgun (WGS) entry which is preliminary data.</text>
</comment>
<keyword evidence="2" id="KW-1185">Reference proteome</keyword>
<reference evidence="2" key="1">
    <citation type="journal article" date="2019" name="Int. J. Syst. Evol. Microbiol.">
        <title>The Global Catalogue of Microorganisms (GCM) 10K type strain sequencing project: providing services to taxonomists for standard genome sequencing and annotation.</title>
        <authorList>
            <consortium name="The Broad Institute Genomics Platform"/>
            <consortium name="The Broad Institute Genome Sequencing Center for Infectious Disease"/>
            <person name="Wu L."/>
            <person name="Ma J."/>
        </authorList>
    </citation>
    <scope>NUCLEOTIDE SEQUENCE [LARGE SCALE GENOMIC DNA]</scope>
    <source>
        <strain evidence="2">CCM 7756</strain>
    </source>
</reference>
<organism evidence="1 2">
    <name type="scientific">Salinicoccus sesuvii</name>
    <dbReference type="NCBI Taxonomy" id="868281"/>
    <lineage>
        <taxon>Bacteria</taxon>
        <taxon>Bacillati</taxon>
        <taxon>Bacillota</taxon>
        <taxon>Bacilli</taxon>
        <taxon>Bacillales</taxon>
        <taxon>Staphylococcaceae</taxon>
        <taxon>Salinicoccus</taxon>
    </lineage>
</organism>
<accession>A0ABV7N0N7</accession>
<proteinExistence type="predicted"/>